<organism evidence="2 3">
    <name type="scientific">Olleya aquimaris</name>
    <dbReference type="NCBI Taxonomy" id="639310"/>
    <lineage>
        <taxon>Bacteria</taxon>
        <taxon>Pseudomonadati</taxon>
        <taxon>Bacteroidota</taxon>
        <taxon>Flavobacteriia</taxon>
        <taxon>Flavobacteriales</taxon>
        <taxon>Flavobacteriaceae</taxon>
    </lineage>
</organism>
<comment type="caution">
    <text evidence="2">The sequence shown here is derived from an EMBL/GenBank/DDBJ whole genome shotgun (WGS) entry which is preliminary data.</text>
</comment>
<dbReference type="RefSeq" id="WP_111659005.1">
    <property type="nucleotide sequence ID" value="NZ_QLLO01000002.1"/>
</dbReference>
<keyword evidence="3" id="KW-1185">Reference proteome</keyword>
<dbReference type="Proteomes" id="UP000248703">
    <property type="component" value="Unassembled WGS sequence"/>
</dbReference>
<accession>A0A327RL26</accession>
<dbReference type="AlphaFoldDB" id="A0A327RL26"/>
<keyword evidence="1" id="KW-1133">Transmembrane helix</keyword>
<keyword evidence="1" id="KW-0472">Membrane</keyword>
<evidence type="ECO:0000313" key="2">
    <source>
        <dbReference type="EMBL" id="RAJ16878.1"/>
    </source>
</evidence>
<name>A0A327RL26_9FLAO</name>
<feature type="transmembrane region" description="Helical" evidence="1">
    <location>
        <begin position="58"/>
        <end position="75"/>
    </location>
</feature>
<reference evidence="2 3" key="1">
    <citation type="submission" date="2018-06" db="EMBL/GenBank/DDBJ databases">
        <title>Genomic Encyclopedia of Archaeal and Bacterial Type Strains, Phase II (KMG-II): from individual species to whole genera.</title>
        <authorList>
            <person name="Goeker M."/>
        </authorList>
    </citation>
    <scope>NUCLEOTIDE SEQUENCE [LARGE SCALE GENOMIC DNA]</scope>
    <source>
        <strain evidence="2 3">DSM 24464</strain>
    </source>
</reference>
<proteinExistence type="predicted"/>
<keyword evidence="1" id="KW-0812">Transmembrane</keyword>
<evidence type="ECO:0000313" key="3">
    <source>
        <dbReference type="Proteomes" id="UP000248703"/>
    </source>
</evidence>
<evidence type="ECO:0000256" key="1">
    <source>
        <dbReference type="SAM" id="Phobius"/>
    </source>
</evidence>
<protein>
    <submittedName>
        <fullName evidence="2">Uncharacterized protein</fullName>
    </submittedName>
</protein>
<dbReference type="OrthoDB" id="1139253at2"/>
<dbReference type="EMBL" id="QLLO01000002">
    <property type="protein sequence ID" value="RAJ16878.1"/>
    <property type="molecule type" value="Genomic_DNA"/>
</dbReference>
<gene>
    <name evidence="2" type="ORF">LY08_00654</name>
</gene>
<sequence length="106" mass="12027">METNKNIHERVDHTLHSLEQLQPVNVSPFFKDKTMQRLFAEKEVVESKSLFSWFTPQLQLAMLVCVLAINVYAIAQIKNSSYNASISSFASEYGLTTETNSSILNL</sequence>